<sequence>MMRTYYFISIFFFFYQSGMLVVRAQDVASREFRVVTSASTITNSLKYDFAGEQKTIRVGRSLSSPFPLPDGDLEIYREVFVEGEDEPIREIVAEVQVPESLSNVILFVLKDGRGGYRVYPFDDDYDIHKSGYLRLFNMSHLSAAINLNKTVVVVDPGDFEVIPFSSGPTMVKVAIQGGRDWKIIFNRGSIARPGMRAYIFVFDFEKDTYYNVDIPPAPALVRMYSEKVPEYILDEG</sequence>
<dbReference type="Proteomes" id="UP000525652">
    <property type="component" value="Unassembled WGS sequence"/>
</dbReference>
<gene>
    <name evidence="1" type="ORF">H5P30_21275</name>
</gene>
<dbReference type="EMBL" id="JACHVA010000143">
    <property type="protein sequence ID" value="MBC2604319.1"/>
    <property type="molecule type" value="Genomic_DNA"/>
</dbReference>
<comment type="caution">
    <text evidence="1">The sequence shown here is derived from an EMBL/GenBank/DDBJ whole genome shotgun (WGS) entry which is preliminary data.</text>
</comment>
<evidence type="ECO:0000313" key="2">
    <source>
        <dbReference type="Proteomes" id="UP000525652"/>
    </source>
</evidence>
<proteinExistence type="predicted"/>
<dbReference type="AlphaFoldDB" id="A0A7X1B2A9"/>
<evidence type="ECO:0000313" key="1">
    <source>
        <dbReference type="EMBL" id="MBC2604319.1"/>
    </source>
</evidence>
<protein>
    <submittedName>
        <fullName evidence="1">Uncharacterized protein</fullName>
    </submittedName>
</protein>
<dbReference type="RefSeq" id="WP_185694932.1">
    <property type="nucleotide sequence ID" value="NZ_JACHVA010000143.1"/>
</dbReference>
<keyword evidence="2" id="KW-1185">Reference proteome</keyword>
<name>A0A7X1B2A9_9BACT</name>
<organism evidence="1 2">
    <name type="scientific">Puniceicoccus vermicola</name>
    <dbReference type="NCBI Taxonomy" id="388746"/>
    <lineage>
        <taxon>Bacteria</taxon>
        <taxon>Pseudomonadati</taxon>
        <taxon>Verrucomicrobiota</taxon>
        <taxon>Opitutia</taxon>
        <taxon>Puniceicoccales</taxon>
        <taxon>Puniceicoccaceae</taxon>
        <taxon>Puniceicoccus</taxon>
    </lineage>
</organism>
<reference evidence="1 2" key="1">
    <citation type="submission" date="2020-07" db="EMBL/GenBank/DDBJ databases">
        <authorList>
            <person name="Feng X."/>
        </authorList>
    </citation>
    <scope>NUCLEOTIDE SEQUENCE [LARGE SCALE GENOMIC DNA]</scope>
    <source>
        <strain evidence="1 2">JCM14086</strain>
    </source>
</reference>
<accession>A0A7X1B2A9</accession>